<dbReference type="InterPro" id="IPR053136">
    <property type="entry name" value="UTP_pyrophosphatase-like"/>
</dbReference>
<evidence type="ECO:0000259" key="1">
    <source>
        <dbReference type="Pfam" id="PF01863"/>
    </source>
</evidence>
<dbReference type="AlphaFoldDB" id="F4MR72"/>
<dbReference type="Proteomes" id="UP000010103">
    <property type="component" value="Chromosome"/>
</dbReference>
<accession>F4MR72</accession>
<proteinExistence type="predicted"/>
<name>F4MR72_MYCML</name>
<dbReference type="Gene3D" id="3.30.2010.10">
    <property type="entry name" value="Metalloproteases ('zincins'), catalytic domain"/>
    <property type="match status" value="1"/>
</dbReference>
<dbReference type="EMBL" id="FQ377874">
    <property type="protein sequence ID" value="CBW54606.1"/>
    <property type="molecule type" value="Genomic_DNA"/>
</dbReference>
<reference evidence="3" key="2">
    <citation type="journal article" date="2011" name="BMC Genomics">
        <title>Mycoplasma mycoides, from mycoides Small Colony to capri. A microevolutionary perspective.</title>
        <authorList>
            <person name="Thiaucourt F."/>
            <person name="Manso-Silvan L."/>
            <person name="Salah W."/>
            <person name="Barbe V."/>
            <person name="Berger A."/>
            <person name="Jacob D."/>
            <person name="Breton M."/>
            <person name="Dupuy V."/>
            <person name="Lomenech A.M."/>
            <person name="Blanchard A."/>
            <person name="Sirand-Pugnet P."/>
        </authorList>
    </citation>
    <scope>NUCLEOTIDE SEQUENCE [LARGE SCALE GENOMIC DNA]</scope>
    <source>
        <strain evidence="3">95010</strain>
    </source>
</reference>
<dbReference type="PANTHER" id="PTHR30399">
    <property type="entry name" value="UNCHARACTERIZED PROTEIN YGJP"/>
    <property type="match status" value="1"/>
</dbReference>
<dbReference type="Pfam" id="PF01863">
    <property type="entry name" value="YgjP-like"/>
    <property type="match status" value="1"/>
</dbReference>
<organism evidence="2 3">
    <name type="scientific">Mycoplasma mycoides subsp. capri LC str. 95010</name>
    <dbReference type="NCBI Taxonomy" id="862259"/>
    <lineage>
        <taxon>Bacteria</taxon>
        <taxon>Bacillati</taxon>
        <taxon>Mycoplasmatota</taxon>
        <taxon>Mollicutes</taxon>
        <taxon>Mycoplasmataceae</taxon>
        <taxon>Mycoplasma</taxon>
    </lineage>
</organism>
<gene>
    <name evidence="2" type="ORF">MLC_8760</name>
</gene>
<evidence type="ECO:0000313" key="2">
    <source>
        <dbReference type="EMBL" id="CBW54606.1"/>
    </source>
</evidence>
<protein>
    <recommendedName>
        <fullName evidence="1">YgjP-like metallopeptidase domain-containing protein</fullName>
    </recommendedName>
</protein>
<dbReference type="KEGG" id="mml:MLC_8760"/>
<sequence length="237" mass="28904">MEMYAFLNLMSKEKHQLSYQGNKITYYIHYKNQKNTILRLIDNQIIISAPINTPIYLIEQFIYKHISRIIKIQNNYEFLRVYDFYTNKPWIKIFEQPVDIELVDQNIHPKKINNKILIKNYYDNQIQLEKIYNFLAKEYKNWFISRTLIWSQKMNLSFENVSVKVMKAKWGLCYSKKKHIIYNTKLLHFNIEIIDYVIVHELTHILYPNHSKDFWRHIASYLPNYQELQQILNSKGI</sequence>
<dbReference type="HOGENOM" id="CLU_065947_1_1_14"/>
<dbReference type="InterPro" id="IPR002725">
    <property type="entry name" value="YgjP-like_metallopeptidase"/>
</dbReference>
<reference evidence="3" key="1">
    <citation type="journal article" date="2011" name="BMC Genomics">
        <title>Mycoplasma mycoides, from "mycoides Small Colony" to "capri". A microevolutionary perspective.</title>
        <authorList>
            <person name="Thiaucourt F."/>
            <person name="Manso-Silvan L."/>
            <person name="Salah W."/>
            <person name="Barbe V."/>
            <person name="Berger A."/>
            <person name="Jacob D."/>
            <person name="Breton M."/>
            <person name="Dupuy V."/>
            <person name="Lomenech A.M."/>
            <person name="Blanchard A."/>
            <person name="Sirand-Pugnet P."/>
        </authorList>
    </citation>
    <scope>NUCLEOTIDE SEQUENCE [LARGE SCALE GENOMIC DNA]</scope>
    <source>
        <strain evidence="3">95010</strain>
    </source>
</reference>
<dbReference type="CDD" id="cd07344">
    <property type="entry name" value="M48_yhfN_like"/>
    <property type="match status" value="1"/>
</dbReference>
<evidence type="ECO:0000313" key="3">
    <source>
        <dbReference type="Proteomes" id="UP000010103"/>
    </source>
</evidence>
<dbReference type="OrthoDB" id="9811177at2"/>
<dbReference type="PANTHER" id="PTHR30399:SF1">
    <property type="entry name" value="UTP PYROPHOSPHATASE"/>
    <property type="match status" value="1"/>
</dbReference>
<feature type="domain" description="YgjP-like metallopeptidase" evidence="1">
    <location>
        <begin position="34"/>
        <end position="234"/>
    </location>
</feature>